<evidence type="ECO:0000256" key="1">
    <source>
        <dbReference type="SAM" id="MobiDB-lite"/>
    </source>
</evidence>
<dbReference type="HOGENOM" id="CLU_1332698_0_0_1"/>
<organism evidence="2 3">
    <name type="scientific">Sporothrix brasiliensis 5110</name>
    <dbReference type="NCBI Taxonomy" id="1398154"/>
    <lineage>
        <taxon>Eukaryota</taxon>
        <taxon>Fungi</taxon>
        <taxon>Dikarya</taxon>
        <taxon>Ascomycota</taxon>
        <taxon>Pezizomycotina</taxon>
        <taxon>Sordariomycetes</taxon>
        <taxon>Sordariomycetidae</taxon>
        <taxon>Ophiostomatales</taxon>
        <taxon>Ophiostomataceae</taxon>
        <taxon>Sporothrix</taxon>
    </lineage>
</organism>
<evidence type="ECO:0000313" key="2">
    <source>
        <dbReference type="EMBL" id="KIH88910.1"/>
    </source>
</evidence>
<feature type="compositionally biased region" description="Pro residues" evidence="1">
    <location>
        <begin position="33"/>
        <end position="45"/>
    </location>
</feature>
<sequence>MESSSQSTPTSSHFSIQSILSSHEHSSAQGHPASPPAFVSPPTFAPSPAGRSPSGLLQRHVTFSGTTFHITSGTCNISITTGMNRISSSSRIIPIIDNLNSDKDNGNKDSINTSCLHFPHYLPFLQYPHHLLYPRYPHYHRCHYHTSYLSRTSKITDRIINSNFITPTAKTSPPNKPAGSSTTFLWLNIQIRAEVEWGRLESTNTL</sequence>
<accession>A0A0C2IPP7</accession>
<evidence type="ECO:0000313" key="3">
    <source>
        <dbReference type="Proteomes" id="UP000031575"/>
    </source>
</evidence>
<dbReference type="AlphaFoldDB" id="A0A0C2IPP7"/>
<dbReference type="GeneID" id="63682050"/>
<comment type="caution">
    <text evidence="2">The sequence shown here is derived from an EMBL/GenBank/DDBJ whole genome shotgun (WGS) entry which is preliminary data.</text>
</comment>
<dbReference type="EMBL" id="AWTV01000009">
    <property type="protein sequence ID" value="KIH88910.1"/>
    <property type="molecule type" value="Genomic_DNA"/>
</dbReference>
<reference evidence="2 3" key="1">
    <citation type="journal article" date="2014" name="BMC Genomics">
        <title>Comparative genomics of the major fungal agents of human and animal Sporotrichosis: Sporothrix schenckii and Sporothrix brasiliensis.</title>
        <authorList>
            <person name="Teixeira M.M."/>
            <person name="de Almeida L.G."/>
            <person name="Kubitschek-Barreira P."/>
            <person name="Alves F.L."/>
            <person name="Kioshima E.S."/>
            <person name="Abadio A.K."/>
            <person name="Fernandes L."/>
            <person name="Derengowski L.S."/>
            <person name="Ferreira K.S."/>
            <person name="Souza R.C."/>
            <person name="Ruiz J.C."/>
            <person name="de Andrade N.C."/>
            <person name="Paes H.C."/>
            <person name="Nicola A.M."/>
            <person name="Albuquerque P."/>
            <person name="Gerber A.L."/>
            <person name="Martins V.P."/>
            <person name="Peconick L.D."/>
            <person name="Neto A.V."/>
            <person name="Chaucanez C.B."/>
            <person name="Silva P.A."/>
            <person name="Cunha O.L."/>
            <person name="de Oliveira F.F."/>
            <person name="dos Santos T.C."/>
            <person name="Barros A.L."/>
            <person name="Soares M.A."/>
            <person name="de Oliveira L.M."/>
            <person name="Marini M.M."/>
            <person name="Villalobos-Duno H."/>
            <person name="Cunha M.M."/>
            <person name="de Hoog S."/>
            <person name="da Silveira J.F."/>
            <person name="Henrissat B."/>
            <person name="Nino-Vega G.A."/>
            <person name="Cisalpino P.S."/>
            <person name="Mora-Montes H.M."/>
            <person name="Almeida S.R."/>
            <person name="Stajich J.E."/>
            <person name="Lopes-Bezerra L.M."/>
            <person name="Vasconcelos A.T."/>
            <person name="Felipe M.S."/>
        </authorList>
    </citation>
    <scope>NUCLEOTIDE SEQUENCE [LARGE SCALE GENOMIC DNA]</scope>
    <source>
        <strain evidence="2 3">5110</strain>
    </source>
</reference>
<name>A0A0C2IPP7_9PEZI</name>
<proteinExistence type="predicted"/>
<protein>
    <submittedName>
        <fullName evidence="2">Uncharacterized protein</fullName>
    </submittedName>
</protein>
<dbReference type="VEuPathDB" id="FungiDB:SPBR_09003"/>
<keyword evidence="3" id="KW-1185">Reference proteome</keyword>
<gene>
    <name evidence="2" type="ORF">SPBR_09003</name>
</gene>
<dbReference type="OrthoDB" id="10428642at2759"/>
<dbReference type="RefSeq" id="XP_040616920.1">
    <property type="nucleotide sequence ID" value="XM_040767129.1"/>
</dbReference>
<feature type="region of interest" description="Disordered" evidence="1">
    <location>
        <begin position="1"/>
        <end position="56"/>
    </location>
</feature>
<dbReference type="Proteomes" id="UP000031575">
    <property type="component" value="Unassembled WGS sequence"/>
</dbReference>
<feature type="compositionally biased region" description="Low complexity" evidence="1">
    <location>
        <begin position="1"/>
        <end position="21"/>
    </location>
</feature>